<evidence type="ECO:0000313" key="6">
    <source>
        <dbReference type="Proteomes" id="UP000092154"/>
    </source>
</evidence>
<dbReference type="STRING" id="1314800.A0A1B7MXH6"/>
<feature type="compositionally biased region" description="Low complexity" evidence="3">
    <location>
        <begin position="176"/>
        <end position="207"/>
    </location>
</feature>
<dbReference type="PROSITE" id="PS51088">
    <property type="entry name" value="TEA_2"/>
    <property type="match status" value="1"/>
</dbReference>
<gene>
    <name evidence="5" type="ORF">K503DRAFT_866957</name>
</gene>
<dbReference type="InterPro" id="IPR038096">
    <property type="entry name" value="TEA/ATTS_sf"/>
</dbReference>
<dbReference type="AlphaFoldDB" id="A0A1B7MXH6"/>
<proteinExistence type="inferred from homology"/>
<dbReference type="InterPro" id="IPR000818">
    <property type="entry name" value="TEA/ATTS_dom"/>
</dbReference>
<dbReference type="Pfam" id="PF01285">
    <property type="entry name" value="TEA"/>
    <property type="match status" value="1"/>
</dbReference>
<evidence type="ECO:0000256" key="3">
    <source>
        <dbReference type="SAM" id="MobiDB-lite"/>
    </source>
</evidence>
<keyword evidence="6" id="KW-1185">Reference proteome</keyword>
<feature type="compositionally biased region" description="Polar residues" evidence="3">
    <location>
        <begin position="28"/>
        <end position="38"/>
    </location>
</feature>
<dbReference type="EMBL" id="KV448360">
    <property type="protein sequence ID" value="OAX37309.1"/>
    <property type="molecule type" value="Genomic_DNA"/>
</dbReference>
<comment type="similarity">
    <text evidence="1">Belongs to the TEC1 family.</text>
</comment>
<dbReference type="GO" id="GO:0003700">
    <property type="term" value="F:DNA-binding transcription factor activity"/>
    <property type="evidence" value="ECO:0007669"/>
    <property type="project" value="InterPro"/>
</dbReference>
<feature type="domain" description="TEA" evidence="4">
    <location>
        <begin position="70"/>
        <end position="144"/>
    </location>
</feature>
<dbReference type="OrthoDB" id="10006572at2759"/>
<protein>
    <recommendedName>
        <fullName evidence="4">TEA domain-containing protein</fullName>
    </recommendedName>
</protein>
<feature type="region of interest" description="Disordered" evidence="3">
    <location>
        <begin position="161"/>
        <end position="225"/>
    </location>
</feature>
<organism evidence="5 6">
    <name type="scientific">Rhizopogon vinicolor AM-OR11-026</name>
    <dbReference type="NCBI Taxonomy" id="1314800"/>
    <lineage>
        <taxon>Eukaryota</taxon>
        <taxon>Fungi</taxon>
        <taxon>Dikarya</taxon>
        <taxon>Basidiomycota</taxon>
        <taxon>Agaricomycotina</taxon>
        <taxon>Agaricomycetes</taxon>
        <taxon>Agaricomycetidae</taxon>
        <taxon>Boletales</taxon>
        <taxon>Suillineae</taxon>
        <taxon>Rhizopogonaceae</taxon>
        <taxon>Rhizopogon</taxon>
    </lineage>
</organism>
<dbReference type="Gene3D" id="6.10.20.40">
    <property type="entry name" value="TEA/ATTS domain"/>
    <property type="match status" value="1"/>
</dbReference>
<evidence type="ECO:0000313" key="5">
    <source>
        <dbReference type="EMBL" id="OAX37309.1"/>
    </source>
</evidence>
<evidence type="ECO:0000256" key="1">
    <source>
        <dbReference type="ARBA" id="ARBA00008421"/>
    </source>
</evidence>
<feature type="region of interest" description="Disordered" evidence="3">
    <location>
        <begin position="21"/>
        <end position="43"/>
    </location>
</feature>
<sequence>MFHSTPASITYRSRNVMPHVDKGHVEHSSSPSSATISCGQDAMWPMSPSNSTEDIFRTIMKTRKSWKTLKGNTEAVWPPYLEATMLKGLQEYEPVDSRETRILGRFPMRNRFISEYIFRMTGKYRSSKQIGSRLQQLRDTSEGRELIDSLTRCYLTRSEAGSSRTFSPHHHVFGGPSSSPSLSSISCDSLPSDDSSASSSADSPTSSAQYSPIMPSSKHSQLPDSRTPVYIDILPESSSWSNSSSSRSRAPSSSYRSPQGAATSHPSSNMPRRMRDIDSTVTFVSPAAVTGKSSYIVLLDGAPIHSEDTKLECIGPYPTGSINPSSDSPLLYSTTLVPKFWETLCKSPDPTVYTIIQDVYRAPDPAPLVRYPSRPRPVLIFSAIYHFRYPVSVHAPPSSMPPQLAYQATSPFPNNAHAYSDSLNPIQSLPFQNYPTTSGFSDQGKFQSHDAQNRLDAPFMLDVSLPDFSIDDYMVNIHDSPELHSKEMLVQSSSSSSFPKDIRNYIM</sequence>
<reference evidence="5 6" key="1">
    <citation type="submission" date="2016-06" db="EMBL/GenBank/DDBJ databases">
        <title>Comparative genomics of the ectomycorrhizal sister species Rhizopogon vinicolor and Rhizopogon vesiculosus (Basidiomycota: Boletales) reveals a divergence of the mating type B locus.</title>
        <authorList>
            <consortium name="DOE Joint Genome Institute"/>
            <person name="Mujic A.B."/>
            <person name="Kuo A."/>
            <person name="Tritt A."/>
            <person name="Lipzen A."/>
            <person name="Chen C."/>
            <person name="Johnson J."/>
            <person name="Sharma A."/>
            <person name="Barry K."/>
            <person name="Grigoriev I.V."/>
            <person name="Spatafora J.W."/>
        </authorList>
    </citation>
    <scope>NUCLEOTIDE SEQUENCE [LARGE SCALE GENOMIC DNA]</scope>
    <source>
        <strain evidence="5 6">AM-OR11-026</strain>
    </source>
</reference>
<feature type="compositionally biased region" description="Polar residues" evidence="3">
    <location>
        <begin position="260"/>
        <end position="270"/>
    </location>
</feature>
<dbReference type="Proteomes" id="UP000092154">
    <property type="component" value="Unassembled WGS sequence"/>
</dbReference>
<dbReference type="SMART" id="SM00426">
    <property type="entry name" value="TEA"/>
    <property type="match status" value="1"/>
</dbReference>
<feature type="region of interest" description="Disordered" evidence="3">
    <location>
        <begin position="238"/>
        <end position="272"/>
    </location>
</feature>
<feature type="compositionally biased region" description="Low complexity" evidence="3">
    <location>
        <begin position="238"/>
        <end position="257"/>
    </location>
</feature>
<evidence type="ECO:0000259" key="4">
    <source>
        <dbReference type="PROSITE" id="PS51088"/>
    </source>
</evidence>
<accession>A0A1B7MXH6</accession>
<name>A0A1B7MXH6_9AGAM</name>
<dbReference type="InParanoid" id="A0A1B7MXH6"/>
<evidence type="ECO:0000256" key="2">
    <source>
        <dbReference type="PROSITE-ProRule" id="PRU00505"/>
    </source>
</evidence>
<feature type="DNA-binding region" description="TEA" evidence="2">
    <location>
        <begin position="70"/>
        <end position="144"/>
    </location>
</feature>